<protein>
    <submittedName>
        <fullName evidence="2">Uncharacterized protein</fullName>
    </submittedName>
</protein>
<reference evidence="2 3" key="1">
    <citation type="journal article" date="2021" name="Elife">
        <title>Chloroplast acquisition without the gene transfer in kleptoplastic sea slugs, Plakobranchus ocellatus.</title>
        <authorList>
            <person name="Maeda T."/>
            <person name="Takahashi S."/>
            <person name="Yoshida T."/>
            <person name="Shimamura S."/>
            <person name="Takaki Y."/>
            <person name="Nagai Y."/>
            <person name="Toyoda A."/>
            <person name="Suzuki Y."/>
            <person name="Arimoto A."/>
            <person name="Ishii H."/>
            <person name="Satoh N."/>
            <person name="Nishiyama T."/>
            <person name="Hasebe M."/>
            <person name="Maruyama T."/>
            <person name="Minagawa J."/>
            <person name="Obokata J."/>
            <person name="Shigenobu S."/>
        </authorList>
    </citation>
    <scope>NUCLEOTIDE SEQUENCE [LARGE SCALE GENOMIC DNA]</scope>
</reference>
<dbReference type="EMBL" id="BLXT01004491">
    <property type="protein sequence ID" value="GFO13550.1"/>
    <property type="molecule type" value="Genomic_DNA"/>
</dbReference>
<proteinExistence type="predicted"/>
<sequence>MKVWFSWIASPQQGDLRLSGLPSGRNGGNRARTRDRRVPENLREDSLATEENNEKGFPAQAVEKKKQLTTLSSDKSQREQELKVPAKYSACL</sequence>
<accession>A0AAV4B1T2</accession>
<organism evidence="2 3">
    <name type="scientific">Plakobranchus ocellatus</name>
    <dbReference type="NCBI Taxonomy" id="259542"/>
    <lineage>
        <taxon>Eukaryota</taxon>
        <taxon>Metazoa</taxon>
        <taxon>Spiralia</taxon>
        <taxon>Lophotrochozoa</taxon>
        <taxon>Mollusca</taxon>
        <taxon>Gastropoda</taxon>
        <taxon>Heterobranchia</taxon>
        <taxon>Euthyneura</taxon>
        <taxon>Panpulmonata</taxon>
        <taxon>Sacoglossa</taxon>
        <taxon>Placobranchoidea</taxon>
        <taxon>Plakobranchidae</taxon>
        <taxon>Plakobranchus</taxon>
    </lineage>
</organism>
<feature type="region of interest" description="Disordered" evidence="1">
    <location>
        <begin position="14"/>
        <end position="92"/>
    </location>
</feature>
<feature type="compositionally biased region" description="Basic and acidic residues" evidence="1">
    <location>
        <begin position="36"/>
        <end position="46"/>
    </location>
</feature>
<keyword evidence="3" id="KW-1185">Reference proteome</keyword>
<dbReference type="Proteomes" id="UP000735302">
    <property type="component" value="Unassembled WGS sequence"/>
</dbReference>
<evidence type="ECO:0000313" key="2">
    <source>
        <dbReference type="EMBL" id="GFO13550.1"/>
    </source>
</evidence>
<name>A0AAV4B1T2_9GAST</name>
<comment type="caution">
    <text evidence="2">The sequence shown here is derived from an EMBL/GenBank/DDBJ whole genome shotgun (WGS) entry which is preliminary data.</text>
</comment>
<evidence type="ECO:0000313" key="3">
    <source>
        <dbReference type="Proteomes" id="UP000735302"/>
    </source>
</evidence>
<gene>
    <name evidence="2" type="ORF">PoB_004005500</name>
</gene>
<evidence type="ECO:0000256" key="1">
    <source>
        <dbReference type="SAM" id="MobiDB-lite"/>
    </source>
</evidence>
<feature type="compositionally biased region" description="Basic and acidic residues" evidence="1">
    <location>
        <begin position="75"/>
        <end position="84"/>
    </location>
</feature>
<dbReference type="AlphaFoldDB" id="A0AAV4B1T2"/>